<proteinExistence type="predicted"/>
<dbReference type="RefSeq" id="WP_114005969.1">
    <property type="nucleotide sequence ID" value="NZ_QGDC01000008.1"/>
</dbReference>
<dbReference type="InterPro" id="IPR001107">
    <property type="entry name" value="Band_7"/>
</dbReference>
<dbReference type="EMBL" id="QGDC01000008">
    <property type="protein sequence ID" value="RCH54044.1"/>
    <property type="molecule type" value="Genomic_DNA"/>
</dbReference>
<evidence type="ECO:0000313" key="6">
    <source>
        <dbReference type="Proteomes" id="UP000253209"/>
    </source>
</evidence>
<dbReference type="SUPFAM" id="SSF117892">
    <property type="entry name" value="Band 7/SPFH domain"/>
    <property type="match status" value="1"/>
</dbReference>
<comment type="subcellular location">
    <subcellularLocation>
        <location evidence="1">Membrane</location>
        <topology evidence="1">Single-pass membrane protein</topology>
    </subcellularLocation>
</comment>
<comment type="caution">
    <text evidence="5">The sequence shown here is derived from an EMBL/GenBank/DDBJ whole genome shotgun (WGS) entry which is preliminary data.</text>
</comment>
<keyword evidence="3" id="KW-1133">Transmembrane helix</keyword>
<keyword evidence="2" id="KW-0175">Coiled coil</keyword>
<dbReference type="PANTHER" id="PTHR42911">
    <property type="entry name" value="MODULATOR OF FTSH PROTEASE HFLC"/>
    <property type="match status" value="1"/>
</dbReference>
<protein>
    <recommendedName>
        <fullName evidence="4">Band 7 domain-containing protein</fullName>
    </recommendedName>
</protein>
<evidence type="ECO:0000259" key="4">
    <source>
        <dbReference type="Pfam" id="PF01145"/>
    </source>
</evidence>
<dbReference type="AlphaFoldDB" id="A0A367GKN8"/>
<feature type="domain" description="Band 7" evidence="4">
    <location>
        <begin position="39"/>
        <end position="223"/>
    </location>
</feature>
<dbReference type="Gene3D" id="3.30.479.30">
    <property type="entry name" value="Band 7 domain"/>
    <property type="match status" value="1"/>
</dbReference>
<feature type="transmembrane region" description="Helical" evidence="3">
    <location>
        <begin position="12"/>
        <end position="31"/>
    </location>
</feature>
<keyword evidence="3" id="KW-0812">Transmembrane</keyword>
<accession>A0A367GKN8</accession>
<evidence type="ECO:0000313" key="5">
    <source>
        <dbReference type="EMBL" id="RCH54044.1"/>
    </source>
</evidence>
<organism evidence="5 6">
    <name type="scientific">Mucilaginibacter hurinus</name>
    <dbReference type="NCBI Taxonomy" id="2201324"/>
    <lineage>
        <taxon>Bacteria</taxon>
        <taxon>Pseudomonadati</taxon>
        <taxon>Bacteroidota</taxon>
        <taxon>Sphingobacteriia</taxon>
        <taxon>Sphingobacteriales</taxon>
        <taxon>Sphingobacteriaceae</taxon>
        <taxon>Mucilaginibacter</taxon>
    </lineage>
</organism>
<evidence type="ECO:0000256" key="1">
    <source>
        <dbReference type="ARBA" id="ARBA00004167"/>
    </source>
</evidence>
<evidence type="ECO:0000256" key="2">
    <source>
        <dbReference type="SAM" id="Coils"/>
    </source>
</evidence>
<feature type="coiled-coil region" evidence="2">
    <location>
        <begin position="201"/>
        <end position="230"/>
    </location>
</feature>
<keyword evidence="6" id="KW-1185">Reference proteome</keyword>
<dbReference type="Pfam" id="PF01145">
    <property type="entry name" value="Band_7"/>
    <property type="match status" value="1"/>
</dbReference>
<reference evidence="5 6" key="1">
    <citation type="submission" date="2018-05" db="EMBL/GenBank/DDBJ databases">
        <title>Mucilaginibacter hurinus sp. nov., isolated from briquette warehouse soil.</title>
        <authorList>
            <person name="Choi L."/>
        </authorList>
    </citation>
    <scope>NUCLEOTIDE SEQUENCE [LARGE SCALE GENOMIC DNA]</scope>
    <source>
        <strain evidence="5 6">ZR32</strain>
    </source>
</reference>
<dbReference type="OrthoDB" id="9812991at2"/>
<dbReference type="InterPro" id="IPR036013">
    <property type="entry name" value="Band_7/SPFH_dom_sf"/>
</dbReference>
<sequence length="288" mass="32977">MREEYQSTTFNFRRLIKIGAIAIITLVVVWLQPITYENIDAGNVGIKINLYGTDRGVDNITIVTGRVWYNTWTTKIVEFPTYTQSVDYDPFVITTRDAAEFNVDPKLNYHVNPAMVPQIYRQYRKPLSEIEQQFMRNTIYDAYRIVANSFSSDSVMSNREQFENRIQTMLAKNLAKDGFVYDQLTSAITPPASLRQMIDEKNASIQARLKAENEAKQARAEAEVMKAKADGEATAMLVRARAEAEANRLRQQSLTPLLVQMRLIEKWNGQLPTYGTIPALFKDLSKEK</sequence>
<gene>
    <name evidence="5" type="ORF">DJ568_14245</name>
</gene>
<keyword evidence="3" id="KW-0472">Membrane</keyword>
<dbReference type="Proteomes" id="UP000253209">
    <property type="component" value="Unassembled WGS sequence"/>
</dbReference>
<dbReference type="PANTHER" id="PTHR42911:SF1">
    <property type="entry name" value="MODULATOR OF FTSH PROTEASE HFLC"/>
    <property type="match status" value="1"/>
</dbReference>
<dbReference type="GO" id="GO:0016020">
    <property type="term" value="C:membrane"/>
    <property type="evidence" value="ECO:0007669"/>
    <property type="project" value="UniProtKB-SubCell"/>
</dbReference>
<evidence type="ECO:0000256" key="3">
    <source>
        <dbReference type="SAM" id="Phobius"/>
    </source>
</evidence>
<name>A0A367GKN8_9SPHI</name>